<dbReference type="AlphaFoldDB" id="A0A1I5SVD6"/>
<reference evidence="1 2" key="1">
    <citation type="submission" date="2016-10" db="EMBL/GenBank/DDBJ databases">
        <authorList>
            <person name="de Groot N.N."/>
        </authorList>
    </citation>
    <scope>NUCLEOTIDE SEQUENCE [LARGE SCALE GENOMIC DNA]</scope>
    <source>
        <strain evidence="1 2">DSM 43067</strain>
    </source>
</reference>
<keyword evidence="2" id="KW-1185">Reference proteome</keyword>
<dbReference type="RefSeq" id="WP_075023826.1">
    <property type="nucleotide sequence ID" value="NZ_FOVH01000017.1"/>
</dbReference>
<accession>A0A1I5SVD6</accession>
<sequence>MSALLARLLDDAGLCPPGRAPADAALPAHREAARDRVVGRLRCPASRFAELRTRLVPEDFLDLVLVADTGIEDLPDALDAACAEPRVRPSAVEIALPGDADQARATAVMLARLPAGPRAHIGVRRSPGRRDALDRIAAARARGADLGAHHRPDGPPADTAAFIRACADRDLPFTIAAPSGHDVPNLLLAAAAATRQRATGGVLEALERKDPGGVARELAGLPEETARAVRRSLAAVGVPDLGAAMDALALIRKEAFSPSGR</sequence>
<gene>
    <name evidence="1" type="ORF">SAMN04489713_11723</name>
</gene>
<name>A0A1I5SVD6_9ACTN</name>
<evidence type="ECO:0000313" key="2">
    <source>
        <dbReference type="Proteomes" id="UP000183413"/>
    </source>
</evidence>
<dbReference type="InParanoid" id="A0A1I5SVD6"/>
<evidence type="ECO:0000313" key="1">
    <source>
        <dbReference type="EMBL" id="SFP74186.1"/>
    </source>
</evidence>
<organism evidence="1 2">
    <name type="scientific">Actinomadura madurae</name>
    <dbReference type="NCBI Taxonomy" id="1993"/>
    <lineage>
        <taxon>Bacteria</taxon>
        <taxon>Bacillati</taxon>
        <taxon>Actinomycetota</taxon>
        <taxon>Actinomycetes</taxon>
        <taxon>Streptosporangiales</taxon>
        <taxon>Thermomonosporaceae</taxon>
        <taxon>Actinomadura</taxon>
    </lineage>
</organism>
<protein>
    <submittedName>
        <fullName evidence="1">Uncharacterized protein</fullName>
    </submittedName>
</protein>
<dbReference type="EMBL" id="FOVH01000017">
    <property type="protein sequence ID" value="SFP74186.1"/>
    <property type="molecule type" value="Genomic_DNA"/>
</dbReference>
<proteinExistence type="predicted"/>
<dbReference type="Proteomes" id="UP000183413">
    <property type="component" value="Unassembled WGS sequence"/>
</dbReference>
<dbReference type="STRING" id="1993.SAMN04489713_11723"/>